<comment type="caution">
    <text evidence="2">The sequence shown here is derived from an EMBL/GenBank/DDBJ whole genome shotgun (WGS) entry which is preliminary data.</text>
</comment>
<protein>
    <recommendedName>
        <fullName evidence="1">DUF4189 domain-containing protein</fullName>
    </recommendedName>
</protein>
<evidence type="ECO:0000313" key="2">
    <source>
        <dbReference type="EMBL" id="GFG88296.1"/>
    </source>
</evidence>
<dbReference type="Pfam" id="PF13827">
    <property type="entry name" value="DUF4189"/>
    <property type="match status" value="1"/>
</dbReference>
<dbReference type="InterPro" id="IPR025240">
    <property type="entry name" value="DUF4189"/>
</dbReference>
<keyword evidence="3" id="KW-1185">Reference proteome</keyword>
<feature type="domain" description="DUF4189" evidence="1">
    <location>
        <begin position="74"/>
        <end position="148"/>
    </location>
</feature>
<proteinExistence type="predicted"/>
<evidence type="ECO:0000259" key="1">
    <source>
        <dbReference type="Pfam" id="PF13827"/>
    </source>
</evidence>
<name>A0A7I9YHZ4_MYCBU</name>
<gene>
    <name evidence="2" type="ORF">MBOU_03380</name>
</gene>
<dbReference type="RefSeq" id="WP_240355327.1">
    <property type="nucleotide sequence ID" value="NZ_BLKZ01000001.1"/>
</dbReference>
<evidence type="ECO:0000313" key="3">
    <source>
        <dbReference type="Proteomes" id="UP000465360"/>
    </source>
</evidence>
<reference evidence="2 3" key="1">
    <citation type="journal article" date="2019" name="Emerg. Microbes Infect.">
        <title>Comprehensive subspecies identification of 175 nontuberculous mycobacteria species based on 7547 genomic profiles.</title>
        <authorList>
            <person name="Matsumoto Y."/>
            <person name="Kinjo T."/>
            <person name="Motooka D."/>
            <person name="Nabeya D."/>
            <person name="Jung N."/>
            <person name="Uechi K."/>
            <person name="Horii T."/>
            <person name="Iida T."/>
            <person name="Fujita J."/>
            <person name="Nakamura S."/>
        </authorList>
    </citation>
    <scope>NUCLEOTIDE SEQUENCE [LARGE SCALE GENOMIC DNA]</scope>
    <source>
        <strain evidence="2 3">JCM 30725</strain>
    </source>
</reference>
<dbReference type="AlphaFoldDB" id="A0A7I9YHZ4"/>
<accession>A0A7I9YHZ4</accession>
<dbReference type="Proteomes" id="UP000465360">
    <property type="component" value="Unassembled WGS sequence"/>
</dbReference>
<sequence>MAPLRRWFRSATGGWDLITKVRHRTIFVAAGLAVALGLGLLLLPAGDAHVHGGPVPAAVQTHAAGMPLPPLISYGAIAYAPTGQSGKAWRQPSPARAAQLALRQCGVKECAVLSRFTYCGAVAHDGARYQGGAGMTRSAAEADAIHQLAGGWIVNWVCN</sequence>
<dbReference type="EMBL" id="BLKZ01000001">
    <property type="protein sequence ID" value="GFG88296.1"/>
    <property type="molecule type" value="Genomic_DNA"/>
</dbReference>
<organism evidence="2 3">
    <name type="scientific">Mycobacterium bourgelatii</name>
    <dbReference type="NCBI Taxonomy" id="1273442"/>
    <lineage>
        <taxon>Bacteria</taxon>
        <taxon>Bacillati</taxon>
        <taxon>Actinomycetota</taxon>
        <taxon>Actinomycetes</taxon>
        <taxon>Mycobacteriales</taxon>
        <taxon>Mycobacteriaceae</taxon>
        <taxon>Mycobacterium</taxon>
    </lineage>
</organism>